<protein>
    <recommendedName>
        <fullName evidence="9">Major facilitator superfamily (MFS) profile domain-containing protein</fullName>
    </recommendedName>
</protein>
<feature type="transmembrane region" description="Helical" evidence="8">
    <location>
        <begin position="245"/>
        <end position="270"/>
    </location>
</feature>
<dbReference type="InterPro" id="IPR011701">
    <property type="entry name" value="MFS"/>
</dbReference>
<keyword evidence="4 8" id="KW-1133">Transmembrane helix</keyword>
<dbReference type="PANTHER" id="PTHR23505">
    <property type="entry name" value="SPINSTER"/>
    <property type="match status" value="1"/>
</dbReference>
<keyword evidence="2" id="KW-0813">Transport</keyword>
<dbReference type="InterPro" id="IPR044770">
    <property type="entry name" value="MFS_spinster-like"/>
</dbReference>
<dbReference type="InterPro" id="IPR020610">
    <property type="entry name" value="Thiolase_AS"/>
</dbReference>
<dbReference type="GO" id="GO:0016747">
    <property type="term" value="F:acyltransferase activity, transferring groups other than amino-acyl groups"/>
    <property type="evidence" value="ECO:0007669"/>
    <property type="project" value="InterPro"/>
</dbReference>
<keyword evidence="5 8" id="KW-0472">Membrane</keyword>
<dbReference type="GO" id="GO:0016020">
    <property type="term" value="C:membrane"/>
    <property type="evidence" value="ECO:0007669"/>
    <property type="project" value="UniProtKB-SubCell"/>
</dbReference>
<feature type="transmembrane region" description="Helical" evidence="8">
    <location>
        <begin position="73"/>
        <end position="94"/>
    </location>
</feature>
<evidence type="ECO:0000256" key="5">
    <source>
        <dbReference type="ARBA" id="ARBA00023136"/>
    </source>
</evidence>
<evidence type="ECO:0000256" key="8">
    <source>
        <dbReference type="SAM" id="Phobius"/>
    </source>
</evidence>
<feature type="transmembrane region" description="Helical" evidence="8">
    <location>
        <begin position="348"/>
        <end position="370"/>
    </location>
</feature>
<dbReference type="OrthoDB" id="440755at2759"/>
<feature type="transmembrane region" description="Helical" evidence="8">
    <location>
        <begin position="100"/>
        <end position="119"/>
    </location>
</feature>
<name>A0A0M0JDZ8_9EUKA</name>
<comment type="caution">
    <text evidence="10">The sequence shown here is derived from an EMBL/GenBank/DDBJ whole genome shotgun (WGS) entry which is preliminary data.</text>
</comment>
<feature type="domain" description="Major facilitator superfamily (MFS) profile" evidence="9">
    <location>
        <begin position="32"/>
        <end position="456"/>
    </location>
</feature>
<dbReference type="Pfam" id="PF07690">
    <property type="entry name" value="MFS_1"/>
    <property type="match status" value="1"/>
</dbReference>
<dbReference type="InterPro" id="IPR036259">
    <property type="entry name" value="MFS_trans_sf"/>
</dbReference>
<evidence type="ECO:0000256" key="2">
    <source>
        <dbReference type="ARBA" id="ARBA00022448"/>
    </source>
</evidence>
<dbReference type="EMBL" id="JWZX01003051">
    <property type="protein sequence ID" value="KOO24806.1"/>
    <property type="molecule type" value="Genomic_DNA"/>
</dbReference>
<evidence type="ECO:0000256" key="3">
    <source>
        <dbReference type="ARBA" id="ARBA00022692"/>
    </source>
</evidence>
<evidence type="ECO:0000313" key="10">
    <source>
        <dbReference type="EMBL" id="KOO24806.1"/>
    </source>
</evidence>
<evidence type="ECO:0000313" key="11">
    <source>
        <dbReference type="Proteomes" id="UP000037460"/>
    </source>
</evidence>
<reference evidence="11" key="1">
    <citation type="journal article" date="2015" name="PLoS Genet.">
        <title>Genome Sequence and Transcriptome Analyses of Chrysochromulina tobin: Metabolic Tools for Enhanced Algal Fitness in the Prominent Order Prymnesiales (Haptophyceae).</title>
        <authorList>
            <person name="Hovde B.T."/>
            <person name="Deodato C.R."/>
            <person name="Hunsperger H.M."/>
            <person name="Ryken S.A."/>
            <person name="Yost W."/>
            <person name="Jha R.K."/>
            <person name="Patterson J."/>
            <person name="Monnat R.J. Jr."/>
            <person name="Barlow S.B."/>
            <person name="Starkenburg S.R."/>
            <person name="Cattolico R.A."/>
        </authorList>
    </citation>
    <scope>NUCLEOTIDE SEQUENCE</scope>
    <source>
        <strain evidence="11">CCMP291</strain>
    </source>
</reference>
<sequence length="500" mass="53661">MAATKTESSALLQESGKQAPEMTWRVLCTRTIVTNMVLLSLLQMLDKSDMKSTIAGMLRALELDFGIDADQEALLLVISALPLAIFAPVWGLLADSYPRFRLMIVSAIFWGLTTFISAFSQSFALLCFSRGLTAVALGGILPISQGIVADLVPNVYRGRMFALLTVCGGAGAGFALLIATDISTETIYGMRGWRWVFLDIAILSLVAALFITVLAVEPVRKGKTPTLNCETVNRSMSYMANVPTFALLVLQAMFGLVPWSAFSGFGPLWLQYSDLSRDQISLALVCFGVGNGFGELLGGLLGDIAASYAPDTGRVRVAQVSVLLGITWVVTLFCVISDAAKSPSTVMALLFFLGLTGSWVGSGVKTPMLAEIVPSHMMVSVMGVAYGLEHASSSIFGSLVTGVLAQHVFGYDTSTEDVAHMPQAQRRSNATALSSSIGWMMVVPWIICLFIWSAITWTYPKDRDRVLRDEEARAAAEGEGDNGVSPLPAVEEGEKDQSST</sequence>
<feature type="transmembrane region" description="Helical" evidence="8">
    <location>
        <begin position="282"/>
        <end position="305"/>
    </location>
</feature>
<comment type="subcellular location">
    <subcellularLocation>
        <location evidence="1">Membrane</location>
        <topology evidence="1">Multi-pass membrane protein</topology>
    </subcellularLocation>
</comment>
<dbReference type="PROSITE" id="PS00099">
    <property type="entry name" value="THIOLASE_3"/>
    <property type="match status" value="1"/>
</dbReference>
<dbReference type="GO" id="GO:0022857">
    <property type="term" value="F:transmembrane transporter activity"/>
    <property type="evidence" value="ECO:0007669"/>
    <property type="project" value="InterPro"/>
</dbReference>
<dbReference type="Gene3D" id="1.20.1250.20">
    <property type="entry name" value="MFS general substrate transporter like domains"/>
    <property type="match status" value="2"/>
</dbReference>
<accession>A0A0M0JDZ8</accession>
<comment type="similarity">
    <text evidence="6">Belongs to the major facilitator superfamily. Spinster (TC 2.A.1.49) family.</text>
</comment>
<organism evidence="10 11">
    <name type="scientific">Chrysochromulina tobinii</name>
    <dbReference type="NCBI Taxonomy" id="1460289"/>
    <lineage>
        <taxon>Eukaryota</taxon>
        <taxon>Haptista</taxon>
        <taxon>Haptophyta</taxon>
        <taxon>Prymnesiophyceae</taxon>
        <taxon>Prymnesiales</taxon>
        <taxon>Chrysochromulinaceae</taxon>
        <taxon>Chrysochromulina</taxon>
    </lineage>
</organism>
<evidence type="ECO:0000256" key="7">
    <source>
        <dbReference type="SAM" id="MobiDB-lite"/>
    </source>
</evidence>
<dbReference type="PROSITE" id="PS50850">
    <property type="entry name" value="MFS"/>
    <property type="match status" value="1"/>
</dbReference>
<dbReference type="PANTHER" id="PTHR23505:SF52">
    <property type="entry name" value="MAJOR FACILITATOR SUPERFAMILY PROTEIN"/>
    <property type="match status" value="1"/>
</dbReference>
<evidence type="ECO:0000256" key="4">
    <source>
        <dbReference type="ARBA" id="ARBA00022989"/>
    </source>
</evidence>
<dbReference type="InterPro" id="IPR020846">
    <property type="entry name" value="MFS_dom"/>
</dbReference>
<feature type="transmembrane region" description="Helical" evidence="8">
    <location>
        <begin position="317"/>
        <end position="336"/>
    </location>
</feature>
<evidence type="ECO:0000256" key="6">
    <source>
        <dbReference type="ARBA" id="ARBA00024338"/>
    </source>
</evidence>
<proteinExistence type="inferred from homology"/>
<feature type="region of interest" description="Disordered" evidence="7">
    <location>
        <begin position="470"/>
        <end position="500"/>
    </location>
</feature>
<evidence type="ECO:0000259" key="9">
    <source>
        <dbReference type="PROSITE" id="PS50850"/>
    </source>
</evidence>
<evidence type="ECO:0000256" key="1">
    <source>
        <dbReference type="ARBA" id="ARBA00004141"/>
    </source>
</evidence>
<keyword evidence="3 8" id="KW-0812">Transmembrane</keyword>
<dbReference type="SUPFAM" id="SSF103473">
    <property type="entry name" value="MFS general substrate transporter"/>
    <property type="match status" value="1"/>
</dbReference>
<feature type="transmembrane region" description="Helical" evidence="8">
    <location>
        <begin position="131"/>
        <end position="148"/>
    </location>
</feature>
<dbReference type="AlphaFoldDB" id="A0A0M0JDZ8"/>
<feature type="transmembrane region" description="Helical" evidence="8">
    <location>
        <begin position="192"/>
        <end position="216"/>
    </location>
</feature>
<keyword evidence="11" id="KW-1185">Reference proteome</keyword>
<gene>
    <name evidence="10" type="ORF">Ctob_006553</name>
</gene>
<feature type="transmembrane region" description="Helical" evidence="8">
    <location>
        <begin position="437"/>
        <end position="459"/>
    </location>
</feature>
<feature type="transmembrane region" description="Helical" evidence="8">
    <location>
        <begin position="160"/>
        <end position="180"/>
    </location>
</feature>
<dbReference type="Proteomes" id="UP000037460">
    <property type="component" value="Unassembled WGS sequence"/>
</dbReference>